<dbReference type="Gene3D" id="1.40.20.10">
    <property type="entry name" value="CHAD domain"/>
    <property type="match status" value="1"/>
</dbReference>
<dbReference type="EMBL" id="FTPD01000009">
    <property type="protein sequence ID" value="SIT54555.1"/>
    <property type="molecule type" value="Genomic_DNA"/>
</dbReference>
<dbReference type="Pfam" id="PF05235">
    <property type="entry name" value="CHAD"/>
    <property type="match status" value="1"/>
</dbReference>
<dbReference type="RefSeq" id="WP_077375840.1">
    <property type="nucleotide sequence ID" value="NZ_FTPD01000009.1"/>
</dbReference>
<feature type="compositionally biased region" description="Low complexity" evidence="1">
    <location>
        <begin position="299"/>
        <end position="315"/>
    </location>
</feature>
<name>A0A1R3V856_9HYPH</name>
<feature type="region of interest" description="Disordered" evidence="1">
    <location>
        <begin position="286"/>
        <end position="315"/>
    </location>
</feature>
<dbReference type="AlphaFoldDB" id="A0A1R3V856"/>
<gene>
    <name evidence="3" type="ORF">BQ8794_170048</name>
</gene>
<reference evidence="4" key="1">
    <citation type="submission" date="2017-01" db="EMBL/GenBank/DDBJ databases">
        <authorList>
            <person name="Brunel B."/>
        </authorList>
    </citation>
    <scope>NUCLEOTIDE SEQUENCE [LARGE SCALE GENOMIC DNA]</scope>
</reference>
<dbReference type="PANTHER" id="PTHR39339:SF1">
    <property type="entry name" value="CHAD DOMAIN-CONTAINING PROTEIN"/>
    <property type="match status" value="1"/>
</dbReference>
<feature type="domain" description="CHAD" evidence="2">
    <location>
        <begin position="8"/>
        <end position="286"/>
    </location>
</feature>
<dbReference type="PROSITE" id="PS51708">
    <property type="entry name" value="CHAD"/>
    <property type="match status" value="1"/>
</dbReference>
<proteinExistence type="predicted"/>
<dbReference type="InterPro" id="IPR007899">
    <property type="entry name" value="CHAD_dom"/>
</dbReference>
<evidence type="ECO:0000313" key="3">
    <source>
        <dbReference type="EMBL" id="SIT54555.1"/>
    </source>
</evidence>
<dbReference type="PANTHER" id="PTHR39339">
    <property type="entry name" value="SLR1444 PROTEIN"/>
    <property type="match status" value="1"/>
</dbReference>
<protein>
    <submittedName>
        <fullName evidence="3">CHAD domain containing protein</fullName>
    </submittedName>
</protein>
<dbReference type="SMART" id="SM00880">
    <property type="entry name" value="CHAD"/>
    <property type="match status" value="1"/>
</dbReference>
<organism evidence="3 4">
    <name type="scientific">Mesorhizobium prunaredense</name>
    <dbReference type="NCBI Taxonomy" id="1631249"/>
    <lineage>
        <taxon>Bacteria</taxon>
        <taxon>Pseudomonadati</taxon>
        <taxon>Pseudomonadota</taxon>
        <taxon>Alphaproteobacteria</taxon>
        <taxon>Hyphomicrobiales</taxon>
        <taxon>Phyllobacteriaceae</taxon>
        <taxon>Mesorhizobium</taxon>
    </lineage>
</organism>
<keyword evidence="4" id="KW-1185">Reference proteome</keyword>
<accession>A0A1R3V856</accession>
<sequence length="315" mass="34196">MSYRIDPRLPLTGEVRRILAEEVGKALVHLDAAHDRPEQALHKCRRRLKKIRALLRLVRPGDETFCSTENQCYREVAALLAEPREATALVETIDRLAKNFPEQSAGGGLDAVRDTLVARHHELHGGAGLGGAIAAATAACEDGISRIDTLALPDLPEQAADVLAEGARITLRRARKALDKAGSRGDADDFHDLRKAAKTHGMHLSLLGRLWPTPIKARRKAVDELGEKLGELHDVFVLRTLLEAHDRPLGSPQETRLLSKLLTRSEKSLKKTCLAAAADLFGDRPRRSTKKLARKARADLAAAPDEDAGAPGAAA</sequence>
<dbReference type="InterPro" id="IPR038186">
    <property type="entry name" value="CHAD_dom_sf"/>
</dbReference>
<evidence type="ECO:0000313" key="4">
    <source>
        <dbReference type="Proteomes" id="UP000188388"/>
    </source>
</evidence>
<evidence type="ECO:0000256" key="1">
    <source>
        <dbReference type="SAM" id="MobiDB-lite"/>
    </source>
</evidence>
<evidence type="ECO:0000259" key="2">
    <source>
        <dbReference type="PROSITE" id="PS51708"/>
    </source>
</evidence>
<dbReference type="Proteomes" id="UP000188388">
    <property type="component" value="Unassembled WGS sequence"/>
</dbReference>
<dbReference type="STRING" id="1631249.BQ8794_170048"/>